<dbReference type="Pfam" id="PF00561">
    <property type="entry name" value="Abhydrolase_1"/>
    <property type="match status" value="1"/>
</dbReference>
<reference evidence="3 4" key="1">
    <citation type="submission" date="2019-02" db="EMBL/GenBank/DDBJ databases">
        <title>Genome sequencing of the rare red list fungi Antrodiella citrinella (Flaviporus citrinellus).</title>
        <authorList>
            <person name="Buettner E."/>
            <person name="Kellner H."/>
        </authorList>
    </citation>
    <scope>NUCLEOTIDE SEQUENCE [LARGE SCALE GENOMIC DNA]</scope>
    <source>
        <strain evidence="3 4">DSM 108506</strain>
    </source>
</reference>
<protein>
    <recommendedName>
        <fullName evidence="2">AB hydrolase-1 domain-containing protein</fullName>
    </recommendedName>
</protein>
<accession>A0A4S4N0B6</accession>
<dbReference type="GO" id="GO:0016787">
    <property type="term" value="F:hydrolase activity"/>
    <property type="evidence" value="ECO:0007669"/>
    <property type="project" value="UniProtKB-KW"/>
</dbReference>
<feature type="domain" description="AB hydrolase-1" evidence="2">
    <location>
        <begin position="29"/>
        <end position="145"/>
    </location>
</feature>
<dbReference type="PANTHER" id="PTHR43798:SF31">
    <property type="entry name" value="AB HYDROLASE SUPERFAMILY PROTEIN YCLE"/>
    <property type="match status" value="1"/>
</dbReference>
<proteinExistence type="predicted"/>
<evidence type="ECO:0000259" key="2">
    <source>
        <dbReference type="Pfam" id="PF00561"/>
    </source>
</evidence>
<keyword evidence="1" id="KW-0378">Hydrolase</keyword>
<gene>
    <name evidence="3" type="ORF">EUX98_g5074</name>
</gene>
<evidence type="ECO:0000313" key="4">
    <source>
        <dbReference type="Proteomes" id="UP000308730"/>
    </source>
</evidence>
<dbReference type="GO" id="GO:0016020">
    <property type="term" value="C:membrane"/>
    <property type="evidence" value="ECO:0007669"/>
    <property type="project" value="TreeGrafter"/>
</dbReference>
<comment type="caution">
    <text evidence="3">The sequence shown here is derived from an EMBL/GenBank/DDBJ whole genome shotgun (WGS) entry which is preliminary data.</text>
</comment>
<dbReference type="EMBL" id="SGPM01000139">
    <property type="protein sequence ID" value="THH29110.1"/>
    <property type="molecule type" value="Genomic_DNA"/>
</dbReference>
<dbReference type="InterPro" id="IPR029058">
    <property type="entry name" value="AB_hydrolase_fold"/>
</dbReference>
<keyword evidence="4" id="KW-1185">Reference proteome</keyword>
<dbReference type="PANTHER" id="PTHR43798">
    <property type="entry name" value="MONOACYLGLYCEROL LIPASE"/>
    <property type="match status" value="1"/>
</dbReference>
<dbReference type="Gene3D" id="3.40.50.1820">
    <property type="entry name" value="alpha/beta hydrolase"/>
    <property type="match status" value="1"/>
</dbReference>
<dbReference type="InterPro" id="IPR000073">
    <property type="entry name" value="AB_hydrolase_1"/>
</dbReference>
<dbReference type="Proteomes" id="UP000308730">
    <property type="component" value="Unassembled WGS sequence"/>
</dbReference>
<dbReference type="InterPro" id="IPR050266">
    <property type="entry name" value="AB_hydrolase_sf"/>
</dbReference>
<name>A0A4S4N0B6_9APHY</name>
<sequence>MSGQVGRFVTSKDGTKIWAEDGGNKAGIPVVFIHGLSCTGHAWDKQFGDKKLLEHLHLVRYELRGHARSDYPMTEDFYTQEKYAEDFMAVIESFGLKKPFACAWSLGAATVCDVAQVFGPDVIAGTIFSGGPVMTLDHHKEWIHNELKTNLPSFLSHDGDLLPIAANVFVDSCLKHPQRDLPFEARVKWLGGFLMQPPTVRTYTFLRGQKWDRWEKEFTRTPHLLIQGQDDKHSETMRVLPLIKKVIPDIEIKLVDDIGHSPCWEVPELHNAYLLEFVQRISGHDQ</sequence>
<organism evidence="3 4">
    <name type="scientific">Antrodiella citrinella</name>
    <dbReference type="NCBI Taxonomy" id="2447956"/>
    <lineage>
        <taxon>Eukaryota</taxon>
        <taxon>Fungi</taxon>
        <taxon>Dikarya</taxon>
        <taxon>Basidiomycota</taxon>
        <taxon>Agaricomycotina</taxon>
        <taxon>Agaricomycetes</taxon>
        <taxon>Polyporales</taxon>
        <taxon>Steccherinaceae</taxon>
        <taxon>Antrodiella</taxon>
    </lineage>
</organism>
<evidence type="ECO:0000313" key="3">
    <source>
        <dbReference type="EMBL" id="THH29110.1"/>
    </source>
</evidence>
<dbReference type="AlphaFoldDB" id="A0A4S4N0B6"/>
<evidence type="ECO:0000256" key="1">
    <source>
        <dbReference type="ARBA" id="ARBA00022801"/>
    </source>
</evidence>
<dbReference type="SUPFAM" id="SSF53474">
    <property type="entry name" value="alpha/beta-Hydrolases"/>
    <property type="match status" value="1"/>
</dbReference>
<dbReference type="OrthoDB" id="408373at2759"/>